<proteinExistence type="predicted"/>
<organism evidence="1 2">
    <name type="scientific">Fictibacillus phosphorivorans</name>
    <dbReference type="NCBI Taxonomy" id="1221500"/>
    <lineage>
        <taxon>Bacteria</taxon>
        <taxon>Bacillati</taxon>
        <taxon>Bacillota</taxon>
        <taxon>Bacilli</taxon>
        <taxon>Bacillales</taxon>
        <taxon>Fictibacillaceae</taxon>
        <taxon>Fictibacillus</taxon>
    </lineage>
</organism>
<evidence type="ECO:0000313" key="1">
    <source>
        <dbReference type="EMBL" id="ANC78465.1"/>
    </source>
</evidence>
<dbReference type="EMBL" id="CP015378">
    <property type="protein sequence ID" value="ANC78465.1"/>
    <property type="molecule type" value="Genomic_DNA"/>
</dbReference>
<sequence>MYSKKSYVIKQLFKKNSLLIAAPAYDGLSGVKDMRIKDRVKLWFLGSLYPENSLQPIDSTEQFVRELNNGCPVIFTLRDVYGLILFDKEEQLGTLYIKDVFGITEDYRNYYSILELISFYSENIKEGILFYTENN</sequence>
<gene>
    <name evidence="1" type="ORF">ABE65_017330</name>
</gene>
<dbReference type="KEGG" id="fpn:ABE65_017330"/>
<dbReference type="STRING" id="1221500.ABE65_017330"/>
<reference evidence="1 2" key="1">
    <citation type="submission" date="2016-04" db="EMBL/GenBank/DDBJ databases">
        <title>Complete genome sequence of Fictibacillus phosphorivorans G25-29, a strain toxic to nematodes.</title>
        <authorList>
            <person name="Zheng Z."/>
        </authorList>
    </citation>
    <scope>NUCLEOTIDE SEQUENCE [LARGE SCALE GENOMIC DNA]</scope>
    <source>
        <strain evidence="1 2">G25-29</strain>
    </source>
</reference>
<dbReference type="Proteomes" id="UP000076623">
    <property type="component" value="Chromosome"/>
</dbReference>
<accession>A0A168W830</accession>
<protein>
    <submittedName>
        <fullName evidence="1">Uncharacterized protein</fullName>
    </submittedName>
</protein>
<keyword evidence="2" id="KW-1185">Reference proteome</keyword>
<dbReference type="AlphaFoldDB" id="A0A168W830"/>
<evidence type="ECO:0000313" key="2">
    <source>
        <dbReference type="Proteomes" id="UP000076623"/>
    </source>
</evidence>
<name>A0A168W830_9BACL</name>